<dbReference type="Proteomes" id="UP001082703">
    <property type="component" value="Unassembled WGS sequence"/>
</dbReference>
<dbReference type="Gene3D" id="2.60.40.1180">
    <property type="entry name" value="Golgi alpha-mannosidase II"/>
    <property type="match status" value="1"/>
</dbReference>
<dbReference type="Pfam" id="PF01055">
    <property type="entry name" value="Glyco_hydro_31_2nd"/>
    <property type="match status" value="1"/>
</dbReference>
<dbReference type="SUPFAM" id="SSF51011">
    <property type="entry name" value="Glycosyl hydrolase domain"/>
    <property type="match status" value="1"/>
</dbReference>
<dbReference type="CDD" id="cd06597">
    <property type="entry name" value="GH31_transferase_CtsY"/>
    <property type="match status" value="1"/>
</dbReference>
<reference evidence="6 7" key="1">
    <citation type="submission" date="2022-11" db="EMBL/GenBank/DDBJ databases">
        <authorList>
            <person name="Caiyu Z."/>
        </authorList>
    </citation>
    <scope>NUCLEOTIDE SEQUENCE [LARGE SCALE GENOMIC DNA]</scope>
    <source>
        <strain evidence="6 7">YR-4</strain>
    </source>
</reference>
<dbReference type="InterPro" id="IPR013780">
    <property type="entry name" value="Glyco_hydro_b"/>
</dbReference>
<dbReference type="GO" id="GO:0016787">
    <property type="term" value="F:hydrolase activity"/>
    <property type="evidence" value="ECO:0007669"/>
    <property type="project" value="UniProtKB-KW"/>
</dbReference>
<dbReference type="PANTHER" id="PTHR43863">
    <property type="entry name" value="HYDROLASE, PUTATIVE (AFU_ORTHOLOGUE AFUA_1G03140)-RELATED"/>
    <property type="match status" value="1"/>
</dbReference>
<dbReference type="PANTHER" id="PTHR43863:SF2">
    <property type="entry name" value="MALTASE-GLUCOAMYLASE"/>
    <property type="match status" value="1"/>
</dbReference>
<keyword evidence="2 6" id="KW-0378">Hydrolase</keyword>
<dbReference type="EMBL" id="JAPOHA010000008">
    <property type="protein sequence ID" value="MCY1714373.1"/>
    <property type="molecule type" value="Genomic_DNA"/>
</dbReference>
<evidence type="ECO:0000259" key="3">
    <source>
        <dbReference type="Pfam" id="PF01055"/>
    </source>
</evidence>
<evidence type="ECO:0000259" key="5">
    <source>
        <dbReference type="Pfam" id="PF21365"/>
    </source>
</evidence>
<evidence type="ECO:0000313" key="7">
    <source>
        <dbReference type="Proteomes" id="UP001082703"/>
    </source>
</evidence>
<dbReference type="Gene3D" id="3.20.20.80">
    <property type="entry name" value="Glycosidases"/>
    <property type="match status" value="1"/>
</dbReference>
<comment type="similarity">
    <text evidence="1 2">Belongs to the glycosyl hydrolase 31 family.</text>
</comment>
<evidence type="ECO:0000256" key="1">
    <source>
        <dbReference type="ARBA" id="ARBA00007806"/>
    </source>
</evidence>
<dbReference type="SUPFAM" id="SSF74650">
    <property type="entry name" value="Galactose mutarotase-like"/>
    <property type="match status" value="1"/>
</dbReference>
<sequence length="659" mass="75147">MKRIKFTAQENTLNFSFPGGIARLRWHEEESALTIALPYRGAYGMGEKFDFFNQKEHKVVNCVEEKFCHQGSKTYCTAPFFMTDTGFGLYVETDYETMFEFGKEIRISMPSGSAVILFEGNPESIISEYMSVFGSAKLPPKWAFGPWISANHWDTQEKTELQVELLRKFRFPATVLVLEAWSDEATFYIFNGAKYMPCKGNKALRYSDFDFSESQWPNPGAMIEKLHSSGLHLVLWQVPVYKKQEANEAVNAQNEADRAFAAEEKLCVQTDRGTPYQIPEGHWFSGSMIPDFTNPETKRLWFEKRQYLLDIGVDGFKTDGGEFIYSNQLRFQDGSDGAKMKNRYSQSYLEAYTEFIGENRVLFSRAGYSGQHATPIHWAGDQQSENSELKSALRAGLSAAMTGIPFWGFDIAGFAGPLPTLDLYRRATQLACFCPVMQWHSEPDGGQFRELMASAEGNNERSPWNLATVYQKPEFIDEMRFWHNLRMNLLPYLFSTAIDCVQNSRPMLRPLIYDFFRDERVRNIDSQFLLGDGILVAPLLEENARGRSTYLPQGDWYDLFTGEKQEGGREIDTDCGLRLPVYLRSGYGIALNLDASEELGSDVGSSVKSYRNLHFILAGPAGSYHFRDDLGNDFTLRWEGKEWKKSGSSIHPFSVRIIS</sequence>
<evidence type="ECO:0000313" key="6">
    <source>
        <dbReference type="EMBL" id="MCY1714373.1"/>
    </source>
</evidence>
<protein>
    <submittedName>
        <fullName evidence="6">Glycosyl hydrolase</fullName>
    </submittedName>
</protein>
<dbReference type="RefSeq" id="WP_268058425.1">
    <property type="nucleotide sequence ID" value="NZ_JAPOHA010000008.1"/>
</dbReference>
<accession>A0ABT4BWR4</accession>
<dbReference type="InterPro" id="IPR051816">
    <property type="entry name" value="Glycosyl_Hydrolase_31"/>
</dbReference>
<keyword evidence="2" id="KW-0326">Glycosidase</keyword>
<dbReference type="CDD" id="cd14752">
    <property type="entry name" value="GH31_N"/>
    <property type="match status" value="1"/>
</dbReference>
<dbReference type="Pfam" id="PF21365">
    <property type="entry name" value="Glyco_hydro_31_3rd"/>
    <property type="match status" value="1"/>
</dbReference>
<evidence type="ECO:0000259" key="4">
    <source>
        <dbReference type="Pfam" id="PF13802"/>
    </source>
</evidence>
<dbReference type="InterPro" id="IPR025887">
    <property type="entry name" value="Glyco_hydro_31_N_dom"/>
</dbReference>
<feature type="domain" description="Glycoside hydrolase family 31 N-terminal" evidence="4">
    <location>
        <begin position="40"/>
        <end position="99"/>
    </location>
</feature>
<feature type="domain" description="Glycoside hydrolase family 31 TIM barrel" evidence="3">
    <location>
        <begin position="137"/>
        <end position="495"/>
    </location>
</feature>
<evidence type="ECO:0000256" key="2">
    <source>
        <dbReference type="RuleBase" id="RU361185"/>
    </source>
</evidence>
<dbReference type="InterPro" id="IPR000322">
    <property type="entry name" value="Glyco_hydro_31_TIM"/>
</dbReference>
<gene>
    <name evidence="6" type="ORF">OUY18_08900</name>
</gene>
<feature type="domain" description="Glycosyl hydrolase family 31 C-terminal" evidence="5">
    <location>
        <begin position="505"/>
        <end position="587"/>
    </location>
</feature>
<dbReference type="SUPFAM" id="SSF51445">
    <property type="entry name" value="(Trans)glycosidases"/>
    <property type="match status" value="1"/>
</dbReference>
<dbReference type="InterPro" id="IPR011013">
    <property type="entry name" value="Gal_mutarotase_sf_dom"/>
</dbReference>
<comment type="caution">
    <text evidence="6">The sequence shown here is derived from an EMBL/GenBank/DDBJ whole genome shotgun (WGS) entry which is preliminary data.</text>
</comment>
<organism evidence="6 7">
    <name type="scientific">Caproiciproducens galactitolivorans</name>
    <dbReference type="NCBI Taxonomy" id="642589"/>
    <lineage>
        <taxon>Bacteria</taxon>
        <taxon>Bacillati</taxon>
        <taxon>Bacillota</taxon>
        <taxon>Clostridia</taxon>
        <taxon>Eubacteriales</taxon>
        <taxon>Acutalibacteraceae</taxon>
        <taxon>Caproiciproducens</taxon>
    </lineage>
</organism>
<dbReference type="InterPro" id="IPR017853">
    <property type="entry name" value="GH"/>
</dbReference>
<dbReference type="InterPro" id="IPR048395">
    <property type="entry name" value="Glyco_hydro_31_C"/>
</dbReference>
<name>A0ABT4BWR4_9FIRM</name>
<dbReference type="Gene3D" id="2.60.40.1760">
    <property type="entry name" value="glycosyl hydrolase (family 31)"/>
    <property type="match status" value="1"/>
</dbReference>
<proteinExistence type="inferred from homology"/>
<dbReference type="Pfam" id="PF13802">
    <property type="entry name" value="Gal_mutarotas_2"/>
    <property type="match status" value="1"/>
</dbReference>
<keyword evidence="7" id="KW-1185">Reference proteome</keyword>